<dbReference type="PROSITE" id="PS51186">
    <property type="entry name" value="GNAT"/>
    <property type="match status" value="1"/>
</dbReference>
<proteinExistence type="predicted"/>
<dbReference type="GO" id="GO:0016747">
    <property type="term" value="F:acyltransferase activity, transferring groups other than amino-acyl groups"/>
    <property type="evidence" value="ECO:0007669"/>
    <property type="project" value="InterPro"/>
</dbReference>
<evidence type="ECO:0000256" key="1">
    <source>
        <dbReference type="ARBA" id="ARBA00022679"/>
    </source>
</evidence>
<dbReference type="SUPFAM" id="SSF55729">
    <property type="entry name" value="Acyl-CoA N-acyltransferases (Nat)"/>
    <property type="match status" value="1"/>
</dbReference>
<dbReference type="EC" id="2.3.1.-" evidence="4"/>
<reference evidence="4" key="1">
    <citation type="submission" date="2024-07" db="EMBL/GenBank/DDBJ databases">
        <authorList>
            <person name="Yu S.T."/>
        </authorList>
    </citation>
    <scope>NUCLEOTIDE SEQUENCE</scope>
    <source>
        <strain evidence="4">Y1</strain>
    </source>
</reference>
<dbReference type="InterPro" id="IPR050832">
    <property type="entry name" value="Bact_Acetyltransf"/>
</dbReference>
<keyword evidence="1 4" id="KW-0808">Transferase</keyword>
<name>A0AB39TK29_9ACTN</name>
<dbReference type="Pfam" id="PF00583">
    <property type="entry name" value="Acetyltransf_1"/>
    <property type="match status" value="1"/>
</dbReference>
<feature type="domain" description="N-acetyltransferase" evidence="3">
    <location>
        <begin position="12"/>
        <end position="170"/>
    </location>
</feature>
<dbReference type="Gene3D" id="3.40.630.30">
    <property type="match status" value="1"/>
</dbReference>
<accession>A0AB39TK29</accession>
<dbReference type="InterPro" id="IPR016181">
    <property type="entry name" value="Acyl_CoA_acyltransferase"/>
</dbReference>
<dbReference type="AlphaFoldDB" id="A0AB39TK29"/>
<evidence type="ECO:0000256" key="2">
    <source>
        <dbReference type="ARBA" id="ARBA00023315"/>
    </source>
</evidence>
<dbReference type="PANTHER" id="PTHR43877:SF2">
    <property type="entry name" value="AMINOALKYLPHOSPHONATE N-ACETYLTRANSFERASE-RELATED"/>
    <property type="match status" value="1"/>
</dbReference>
<evidence type="ECO:0000259" key="3">
    <source>
        <dbReference type="PROSITE" id="PS51186"/>
    </source>
</evidence>
<protein>
    <submittedName>
        <fullName evidence="4">GNAT family N-acetyltransferase</fullName>
        <ecNumber evidence="4">2.3.1.-</ecNumber>
    </submittedName>
</protein>
<dbReference type="PANTHER" id="PTHR43877">
    <property type="entry name" value="AMINOALKYLPHOSPHONATE N-ACETYLTRANSFERASE-RELATED-RELATED"/>
    <property type="match status" value="1"/>
</dbReference>
<gene>
    <name evidence="4" type="ORF">AB2U05_13770</name>
</gene>
<dbReference type="EMBL" id="CP163445">
    <property type="protein sequence ID" value="XDQ79454.1"/>
    <property type="molecule type" value="Genomic_DNA"/>
</dbReference>
<dbReference type="RefSeq" id="WP_369183356.1">
    <property type="nucleotide sequence ID" value="NZ_CP163445.1"/>
</dbReference>
<organism evidence="4">
    <name type="scientific">Streptomyces sp. Y1</name>
    <dbReference type="NCBI Taxonomy" id="3238634"/>
    <lineage>
        <taxon>Bacteria</taxon>
        <taxon>Bacillati</taxon>
        <taxon>Actinomycetota</taxon>
        <taxon>Actinomycetes</taxon>
        <taxon>Kitasatosporales</taxon>
        <taxon>Streptomycetaceae</taxon>
        <taxon>Streptomyces</taxon>
    </lineage>
</organism>
<dbReference type="CDD" id="cd04301">
    <property type="entry name" value="NAT_SF"/>
    <property type="match status" value="1"/>
</dbReference>
<sequence length="174" mass="18928">MGSAIEWAGDPVSFRPATGERIDEVLGVLDEAGGWLHARGITTQWPTRFDPSWVAGDIARGETWLVSVGGELSGTVTLNWSDALWTDLGGEAGYVHRLAVRRRARGLGGLILDWAGERAARHGADALRLDCVAHNPALRAYYEGQGFSHRGDAPGQWGEAPPVWLSRYERPSAR</sequence>
<dbReference type="InterPro" id="IPR000182">
    <property type="entry name" value="GNAT_dom"/>
</dbReference>
<evidence type="ECO:0000313" key="4">
    <source>
        <dbReference type="EMBL" id="XDQ79454.1"/>
    </source>
</evidence>
<keyword evidence="2 4" id="KW-0012">Acyltransferase</keyword>